<dbReference type="GO" id="GO:0009264">
    <property type="term" value="P:deoxyribonucleotide catabolic process"/>
    <property type="evidence" value="ECO:0007669"/>
    <property type="project" value="UniProtKB-UniRule"/>
</dbReference>
<dbReference type="GO" id="GO:0016052">
    <property type="term" value="P:carbohydrate catabolic process"/>
    <property type="evidence" value="ECO:0007669"/>
    <property type="project" value="TreeGrafter"/>
</dbReference>
<dbReference type="STRING" id="479433.Caci_4667"/>
<feature type="active site" description="Proton donor/acceptor" evidence="7">
    <location>
        <position position="109"/>
    </location>
</feature>
<dbReference type="Proteomes" id="UP000000851">
    <property type="component" value="Chromosome"/>
</dbReference>
<dbReference type="SUPFAM" id="SSF51569">
    <property type="entry name" value="Aldolase"/>
    <property type="match status" value="1"/>
</dbReference>
<dbReference type="KEGG" id="cai:Caci_4667"/>
<keyword evidence="9" id="KW-1185">Reference proteome</keyword>
<evidence type="ECO:0000256" key="2">
    <source>
        <dbReference type="ARBA" id="ARBA00022490"/>
    </source>
</evidence>
<proteinExistence type="inferred from homology"/>
<evidence type="ECO:0000256" key="7">
    <source>
        <dbReference type="HAMAP-Rule" id="MF_00114"/>
    </source>
</evidence>
<dbReference type="PANTHER" id="PTHR10889">
    <property type="entry name" value="DEOXYRIBOSE-PHOSPHATE ALDOLASE"/>
    <property type="match status" value="1"/>
</dbReference>
<dbReference type="PANTHER" id="PTHR10889:SF1">
    <property type="entry name" value="DEOXYRIBOSE-PHOSPHATE ALDOLASE"/>
    <property type="match status" value="1"/>
</dbReference>
<dbReference type="eggNOG" id="COG0274">
    <property type="taxonomic scope" value="Bacteria"/>
</dbReference>
<dbReference type="GO" id="GO:0004139">
    <property type="term" value="F:deoxyribose-phosphate aldolase activity"/>
    <property type="evidence" value="ECO:0007669"/>
    <property type="project" value="UniProtKB-UniRule"/>
</dbReference>
<comment type="function">
    <text evidence="6 7">Catalyzes a reversible aldol reaction between acetaldehyde and D-glyceraldehyde 3-phosphate to generate 2-deoxy-D-ribose 5-phosphate.</text>
</comment>
<dbReference type="OrthoDB" id="6579831at2"/>
<comment type="catalytic activity">
    <reaction evidence="5 7">
        <text>2-deoxy-D-ribose 5-phosphate = D-glyceraldehyde 3-phosphate + acetaldehyde</text>
        <dbReference type="Rhea" id="RHEA:12821"/>
        <dbReference type="ChEBI" id="CHEBI:15343"/>
        <dbReference type="ChEBI" id="CHEBI:59776"/>
        <dbReference type="ChEBI" id="CHEBI:62877"/>
        <dbReference type="EC" id="4.1.2.4"/>
    </reaction>
</comment>
<dbReference type="AlphaFoldDB" id="C7PZL3"/>
<dbReference type="GO" id="GO:0005737">
    <property type="term" value="C:cytoplasm"/>
    <property type="evidence" value="ECO:0007669"/>
    <property type="project" value="UniProtKB-SubCell"/>
</dbReference>
<feature type="active site" description="Schiff-base intermediate with acetaldehyde" evidence="7">
    <location>
        <position position="171"/>
    </location>
</feature>
<reference evidence="8 9" key="1">
    <citation type="journal article" date="2009" name="Stand. Genomic Sci.">
        <title>Complete genome sequence of Catenulispora acidiphila type strain (ID 139908).</title>
        <authorList>
            <person name="Copeland A."/>
            <person name="Lapidus A."/>
            <person name="Glavina Del Rio T."/>
            <person name="Nolan M."/>
            <person name="Lucas S."/>
            <person name="Chen F."/>
            <person name="Tice H."/>
            <person name="Cheng J.F."/>
            <person name="Bruce D."/>
            <person name="Goodwin L."/>
            <person name="Pitluck S."/>
            <person name="Mikhailova N."/>
            <person name="Pati A."/>
            <person name="Ivanova N."/>
            <person name="Mavromatis K."/>
            <person name="Chen A."/>
            <person name="Palaniappan K."/>
            <person name="Chain P."/>
            <person name="Land M."/>
            <person name="Hauser L."/>
            <person name="Chang Y.J."/>
            <person name="Jeffries C.D."/>
            <person name="Chertkov O."/>
            <person name="Brettin T."/>
            <person name="Detter J.C."/>
            <person name="Han C."/>
            <person name="Ali Z."/>
            <person name="Tindall B.J."/>
            <person name="Goker M."/>
            <person name="Bristow J."/>
            <person name="Eisen J.A."/>
            <person name="Markowitz V."/>
            <person name="Hugenholtz P."/>
            <person name="Kyrpides N.C."/>
            <person name="Klenk H.P."/>
        </authorList>
    </citation>
    <scope>NUCLEOTIDE SEQUENCE [LARGE SCALE GENOMIC DNA]</scope>
    <source>
        <strain evidence="9">DSM 44928 / JCM 14897 / NBRC 102108 / NRRL B-24433 / ID139908</strain>
    </source>
</reference>
<dbReference type="PIRSF" id="PIRSF001357">
    <property type="entry name" value="DeoC"/>
    <property type="match status" value="1"/>
</dbReference>
<feature type="active site" description="Proton donor/acceptor" evidence="7">
    <location>
        <position position="200"/>
    </location>
</feature>
<dbReference type="FunFam" id="3.20.20.70:FF:000044">
    <property type="entry name" value="Deoxyribose-phosphate aldolase"/>
    <property type="match status" value="1"/>
</dbReference>
<dbReference type="EC" id="4.1.2.4" evidence="7"/>
<evidence type="ECO:0000313" key="8">
    <source>
        <dbReference type="EMBL" id="ACU73528.1"/>
    </source>
</evidence>
<dbReference type="SMART" id="SM01133">
    <property type="entry name" value="DeoC"/>
    <property type="match status" value="1"/>
</dbReference>
<dbReference type="RefSeq" id="WP_015793257.1">
    <property type="nucleotide sequence ID" value="NC_013131.1"/>
</dbReference>
<accession>C7PZL3</accession>
<comment type="subcellular location">
    <subcellularLocation>
        <location evidence="7">Cytoplasm</location>
    </subcellularLocation>
</comment>
<dbReference type="GO" id="GO:0006018">
    <property type="term" value="P:2-deoxyribose 1-phosphate catabolic process"/>
    <property type="evidence" value="ECO:0007669"/>
    <property type="project" value="UniProtKB-UniRule"/>
</dbReference>
<evidence type="ECO:0000313" key="9">
    <source>
        <dbReference type="Proteomes" id="UP000000851"/>
    </source>
</evidence>
<dbReference type="Gene3D" id="3.20.20.70">
    <property type="entry name" value="Aldolase class I"/>
    <property type="match status" value="1"/>
</dbReference>
<keyword evidence="4 7" id="KW-0704">Schiff base</keyword>
<keyword evidence="3 7" id="KW-0456">Lyase</keyword>
<dbReference type="CDD" id="cd00959">
    <property type="entry name" value="DeoC"/>
    <property type="match status" value="1"/>
</dbReference>
<name>C7PZL3_CATAD</name>
<dbReference type="InterPro" id="IPR028581">
    <property type="entry name" value="DeoC_typeI"/>
</dbReference>
<dbReference type="HOGENOM" id="CLU_053595_0_2_11"/>
<comment type="similarity">
    <text evidence="1 7">Belongs to the DeoC/FbaB aldolase family. DeoC type 1 subfamily.</text>
</comment>
<dbReference type="InterPro" id="IPR002915">
    <property type="entry name" value="DeoC/FbaB/LacD_aldolase"/>
</dbReference>
<sequence length="243" mass="25206">MSVASIDVPRWTGPLPTRDEVAKMIDHSLLRPELTPADIQAGLLIAREHNVASVCVRPADVAAVVSGGVLHGTTVAIGTVVAFPHGSSTTATKVFETAELVAQGAEEIDMVIDIGRLRAGDTAFTRDEIAAVVQAAAGRPVKVIFENTYLTQQEKVAGYQAAEAAGAAFVKTSTGFAAGGATAADIALMRQTVSAAVQVKAAGGVRTLDALLELNRLGATRFGATATATILDDLEERRRTSTI</sequence>
<evidence type="ECO:0000256" key="4">
    <source>
        <dbReference type="ARBA" id="ARBA00023270"/>
    </source>
</evidence>
<dbReference type="InParanoid" id="C7PZL3"/>
<dbReference type="HAMAP" id="MF_00114">
    <property type="entry name" value="DeoC_type1"/>
    <property type="match status" value="1"/>
</dbReference>
<dbReference type="FunCoup" id="C7PZL3">
    <property type="interactions" value="295"/>
</dbReference>
<evidence type="ECO:0000256" key="3">
    <source>
        <dbReference type="ARBA" id="ARBA00023239"/>
    </source>
</evidence>
<evidence type="ECO:0000256" key="5">
    <source>
        <dbReference type="ARBA" id="ARBA00048791"/>
    </source>
</evidence>
<dbReference type="InterPro" id="IPR013785">
    <property type="entry name" value="Aldolase_TIM"/>
</dbReference>
<dbReference type="UniPathway" id="UPA00002">
    <property type="reaction ID" value="UER00468"/>
</dbReference>
<dbReference type="InterPro" id="IPR011343">
    <property type="entry name" value="DeoC"/>
</dbReference>
<gene>
    <name evidence="7" type="primary">deoC</name>
    <name evidence="8" type="ordered locus">Caci_4667</name>
</gene>
<dbReference type="EMBL" id="CP001700">
    <property type="protein sequence ID" value="ACU73528.1"/>
    <property type="molecule type" value="Genomic_DNA"/>
</dbReference>
<organism evidence="8 9">
    <name type="scientific">Catenulispora acidiphila (strain DSM 44928 / JCM 14897 / NBRC 102108 / NRRL B-24433 / ID139908)</name>
    <dbReference type="NCBI Taxonomy" id="479433"/>
    <lineage>
        <taxon>Bacteria</taxon>
        <taxon>Bacillati</taxon>
        <taxon>Actinomycetota</taxon>
        <taxon>Actinomycetes</taxon>
        <taxon>Catenulisporales</taxon>
        <taxon>Catenulisporaceae</taxon>
        <taxon>Catenulispora</taxon>
    </lineage>
</organism>
<dbReference type="Pfam" id="PF01791">
    <property type="entry name" value="DeoC"/>
    <property type="match status" value="1"/>
</dbReference>
<dbReference type="NCBIfam" id="TIGR00126">
    <property type="entry name" value="deoC"/>
    <property type="match status" value="1"/>
</dbReference>
<evidence type="ECO:0000256" key="1">
    <source>
        <dbReference type="ARBA" id="ARBA00010936"/>
    </source>
</evidence>
<keyword evidence="2 7" id="KW-0963">Cytoplasm</keyword>
<evidence type="ECO:0000256" key="6">
    <source>
        <dbReference type="ARBA" id="ARBA00056337"/>
    </source>
</evidence>
<protein>
    <recommendedName>
        <fullName evidence="7">Deoxyribose-phosphate aldolase</fullName>
        <shortName evidence="7">DERA</shortName>
        <ecNumber evidence="7">4.1.2.4</ecNumber>
    </recommendedName>
    <alternativeName>
        <fullName evidence="7">2-deoxy-D-ribose 5-phosphate aldolase</fullName>
    </alternativeName>
    <alternativeName>
        <fullName evidence="7">Phosphodeoxyriboaldolase</fullName>
        <shortName evidence="7">Deoxyriboaldolase</shortName>
    </alternativeName>
</protein>
<comment type="pathway">
    <text evidence="7">Carbohydrate degradation; 2-deoxy-D-ribose 1-phosphate degradation; D-glyceraldehyde 3-phosphate and acetaldehyde from 2-deoxy-alpha-D-ribose 1-phosphate: step 2/2.</text>
</comment>